<feature type="transmembrane region" description="Helical" evidence="7">
    <location>
        <begin position="163"/>
        <end position="194"/>
    </location>
</feature>
<proteinExistence type="inferred from homology"/>
<gene>
    <name evidence="9" type="ORF">FX155_04465</name>
</gene>
<feature type="transmembrane region" description="Helical" evidence="7">
    <location>
        <begin position="119"/>
        <end position="142"/>
    </location>
</feature>
<evidence type="ECO:0000256" key="1">
    <source>
        <dbReference type="ARBA" id="ARBA00004141"/>
    </source>
</evidence>
<feature type="transmembrane region" description="Helical" evidence="7">
    <location>
        <begin position="38"/>
        <end position="64"/>
    </location>
</feature>
<evidence type="ECO:0000256" key="4">
    <source>
        <dbReference type="ARBA" id="ARBA00022692"/>
    </source>
</evidence>
<evidence type="ECO:0000256" key="3">
    <source>
        <dbReference type="ARBA" id="ARBA00022448"/>
    </source>
</evidence>
<sequence>MKKRICLGLGPGLLLLCRWVLAGTFGAGGAWALGVSLWMIFWWITRPVGLTVTALVPVVANAFLSLAPMDHLLAQYASSSIVLLFAATLLTLPWEKIGLDHRIALRCLAFIGPSMKSQITVWFLAATLFSIVLPNAVVVAVFTPTALAMLKAAGYRGSDPATGPILCAIVFGSVVGGVGTPVGGAMDVIAAALYQQATGEEFLFTRWFGVFLPYLGTATAATLGVQLLQKDPVSRLQGTREYFLAECRRMGAMSRDEKICLGLFGLALAGSFLRPLYAPVLPGLQPAYLYGSLGFLLFFINGKDGKPLLTWNYAQQHMIWGVLILFAGGLAMGNLLEASGANGRLARWVGGMAPAPGLPLVAGIVLLGAFLSEVSSITISSALTVPLVITYTQSAGLPLLPYWMAAVMGFNGAFLLPTGIRAIPCGAGLDTATLFQRGLPVCAVRILCAAVMGWMAG</sequence>
<evidence type="ECO:0000256" key="7">
    <source>
        <dbReference type="SAM" id="Phobius"/>
    </source>
</evidence>
<dbReference type="AlphaFoldDB" id="A0A6N7W151"/>
<keyword evidence="6 7" id="KW-0472">Membrane</keyword>
<feature type="transmembrane region" description="Helical" evidence="7">
    <location>
        <begin position="76"/>
        <end position="94"/>
    </location>
</feature>
<accession>A0A6N7W151</accession>
<dbReference type="RefSeq" id="WP_022487205.1">
    <property type="nucleotide sequence ID" value="NZ_VULN01000005.1"/>
</dbReference>
<dbReference type="InterPro" id="IPR004680">
    <property type="entry name" value="Cit_transptr-like_dom"/>
</dbReference>
<feature type="transmembrane region" description="Helical" evidence="7">
    <location>
        <begin position="206"/>
        <end position="228"/>
    </location>
</feature>
<comment type="subcellular location">
    <subcellularLocation>
        <location evidence="1">Membrane</location>
        <topology evidence="1">Multi-pass membrane protein</topology>
    </subcellularLocation>
</comment>
<dbReference type="GO" id="GO:0022857">
    <property type="term" value="F:transmembrane transporter activity"/>
    <property type="evidence" value="ECO:0007669"/>
    <property type="project" value="TreeGrafter"/>
</dbReference>
<keyword evidence="5 7" id="KW-1133">Transmembrane helix</keyword>
<feature type="transmembrane region" description="Helical" evidence="7">
    <location>
        <begin position="399"/>
        <end position="417"/>
    </location>
</feature>
<reference evidence="9 10" key="1">
    <citation type="submission" date="2019-08" db="EMBL/GenBank/DDBJ databases">
        <title>In-depth cultivation of the pig gut microbiome towards novel bacterial diversity and tailored functional studies.</title>
        <authorList>
            <person name="Wylensek D."/>
            <person name="Hitch T.C.A."/>
            <person name="Clavel T."/>
        </authorList>
    </citation>
    <scope>NUCLEOTIDE SEQUENCE [LARGE SCALE GENOMIC DNA]</scope>
    <source>
        <strain evidence="9 10">WCA-389-WT-5B</strain>
    </source>
</reference>
<evidence type="ECO:0000256" key="2">
    <source>
        <dbReference type="ARBA" id="ARBA00006772"/>
    </source>
</evidence>
<keyword evidence="4 7" id="KW-0812">Transmembrane</keyword>
<evidence type="ECO:0000256" key="6">
    <source>
        <dbReference type="ARBA" id="ARBA00023136"/>
    </source>
</evidence>
<feature type="domain" description="Citrate transporter-like" evidence="8">
    <location>
        <begin position="41"/>
        <end position="409"/>
    </location>
</feature>
<feature type="transmembrane region" description="Helical" evidence="7">
    <location>
        <begin position="259"/>
        <end position="277"/>
    </location>
</feature>
<feature type="transmembrane region" description="Helical" evidence="7">
    <location>
        <begin position="317"/>
        <end position="336"/>
    </location>
</feature>
<evidence type="ECO:0000259" key="8">
    <source>
        <dbReference type="Pfam" id="PF03600"/>
    </source>
</evidence>
<dbReference type="OrthoDB" id="37272at2"/>
<protein>
    <submittedName>
        <fullName evidence="9">SLC13 family permease</fullName>
    </submittedName>
</protein>
<evidence type="ECO:0000313" key="9">
    <source>
        <dbReference type="EMBL" id="MSS81858.1"/>
    </source>
</evidence>
<evidence type="ECO:0000256" key="5">
    <source>
        <dbReference type="ARBA" id="ARBA00022989"/>
    </source>
</evidence>
<organism evidence="9 10">
    <name type="scientific">Acidaminococcus fermentans</name>
    <dbReference type="NCBI Taxonomy" id="905"/>
    <lineage>
        <taxon>Bacteria</taxon>
        <taxon>Bacillati</taxon>
        <taxon>Bacillota</taxon>
        <taxon>Negativicutes</taxon>
        <taxon>Acidaminococcales</taxon>
        <taxon>Acidaminococcaceae</taxon>
        <taxon>Acidaminococcus</taxon>
    </lineage>
</organism>
<dbReference type="PANTHER" id="PTHR10283">
    <property type="entry name" value="SOLUTE CARRIER FAMILY 13 MEMBER"/>
    <property type="match status" value="1"/>
</dbReference>
<feature type="transmembrane region" description="Helical" evidence="7">
    <location>
        <begin position="438"/>
        <end position="456"/>
    </location>
</feature>
<dbReference type="GO" id="GO:0005886">
    <property type="term" value="C:plasma membrane"/>
    <property type="evidence" value="ECO:0007669"/>
    <property type="project" value="TreeGrafter"/>
</dbReference>
<evidence type="ECO:0000313" key="10">
    <source>
        <dbReference type="Proteomes" id="UP000441455"/>
    </source>
</evidence>
<dbReference type="Pfam" id="PF03600">
    <property type="entry name" value="CitMHS"/>
    <property type="match status" value="1"/>
</dbReference>
<dbReference type="Proteomes" id="UP000441455">
    <property type="component" value="Unassembled WGS sequence"/>
</dbReference>
<comment type="caution">
    <text evidence="9">The sequence shown here is derived from an EMBL/GenBank/DDBJ whole genome shotgun (WGS) entry which is preliminary data.</text>
</comment>
<keyword evidence="3" id="KW-0813">Transport</keyword>
<dbReference type="PANTHER" id="PTHR10283:SF82">
    <property type="entry name" value="SOLUTE CARRIER FAMILY 13 MEMBER 2"/>
    <property type="match status" value="1"/>
</dbReference>
<feature type="transmembrane region" description="Helical" evidence="7">
    <location>
        <begin position="357"/>
        <end position="379"/>
    </location>
</feature>
<dbReference type="EMBL" id="VULN01000005">
    <property type="protein sequence ID" value="MSS81858.1"/>
    <property type="molecule type" value="Genomic_DNA"/>
</dbReference>
<comment type="similarity">
    <text evidence="2">Belongs to the SLC13A/DASS transporter (TC 2.A.47) family. NADC subfamily.</text>
</comment>
<name>A0A6N7W151_ACIFE</name>